<dbReference type="SUPFAM" id="SSF52402">
    <property type="entry name" value="Adenine nucleotide alpha hydrolases-like"/>
    <property type="match status" value="1"/>
</dbReference>
<dbReference type="InterPro" id="IPR014729">
    <property type="entry name" value="Rossmann-like_a/b/a_fold"/>
</dbReference>
<dbReference type="Gene3D" id="3.40.50.620">
    <property type="entry name" value="HUPs"/>
    <property type="match status" value="1"/>
</dbReference>
<name>A0A928Z9K3_9CYAN</name>
<dbReference type="InterPro" id="IPR006015">
    <property type="entry name" value="Universal_stress_UspA"/>
</dbReference>
<dbReference type="PRINTS" id="PR01438">
    <property type="entry name" value="UNVRSLSTRESS"/>
</dbReference>
<evidence type="ECO:0000313" key="3">
    <source>
        <dbReference type="EMBL" id="MBE9040856.1"/>
    </source>
</evidence>
<comment type="caution">
    <text evidence="3">The sequence shown here is derived from an EMBL/GenBank/DDBJ whole genome shotgun (WGS) entry which is preliminary data.</text>
</comment>
<reference evidence="3" key="1">
    <citation type="submission" date="2020-10" db="EMBL/GenBank/DDBJ databases">
        <authorList>
            <person name="Castelo-Branco R."/>
            <person name="Eusebio N."/>
            <person name="Adriana R."/>
            <person name="Vieira A."/>
            <person name="Brugerolle De Fraissinette N."/>
            <person name="Rezende De Castro R."/>
            <person name="Schneider M.P."/>
            <person name="Vasconcelos V."/>
            <person name="Leao P.N."/>
        </authorList>
    </citation>
    <scope>NUCLEOTIDE SEQUENCE</scope>
    <source>
        <strain evidence="3">LEGE 11467</strain>
    </source>
</reference>
<dbReference type="CDD" id="cd00293">
    <property type="entry name" value="USP-like"/>
    <property type="match status" value="1"/>
</dbReference>
<keyword evidence="4" id="KW-1185">Reference proteome</keyword>
<gene>
    <name evidence="3" type="ORF">IQ235_08695</name>
</gene>
<evidence type="ECO:0000256" key="1">
    <source>
        <dbReference type="ARBA" id="ARBA00008791"/>
    </source>
</evidence>
<organism evidence="3 4">
    <name type="scientific">Zarconia navalis LEGE 11467</name>
    <dbReference type="NCBI Taxonomy" id="1828826"/>
    <lineage>
        <taxon>Bacteria</taxon>
        <taxon>Bacillati</taxon>
        <taxon>Cyanobacteriota</taxon>
        <taxon>Cyanophyceae</taxon>
        <taxon>Oscillatoriophycideae</taxon>
        <taxon>Oscillatoriales</taxon>
        <taxon>Oscillatoriales incertae sedis</taxon>
        <taxon>Zarconia</taxon>
        <taxon>Zarconia navalis</taxon>
    </lineage>
</organism>
<dbReference type="EMBL" id="JADEXN010000125">
    <property type="protein sequence ID" value="MBE9040856.1"/>
    <property type="molecule type" value="Genomic_DNA"/>
</dbReference>
<dbReference type="Pfam" id="PF00582">
    <property type="entry name" value="Usp"/>
    <property type="match status" value="1"/>
</dbReference>
<dbReference type="RefSeq" id="WP_264321092.1">
    <property type="nucleotide sequence ID" value="NZ_JADEXN010000125.1"/>
</dbReference>
<feature type="domain" description="UspA" evidence="2">
    <location>
        <begin position="9"/>
        <end position="164"/>
    </location>
</feature>
<protein>
    <submittedName>
        <fullName evidence="3">Universal stress protein</fullName>
    </submittedName>
</protein>
<sequence length="165" mass="18013">MVRIVLTLHKILVAIDRSAIGEQVLQEALPLAKVAGAEIMLLHVLSPEESTCPQLLPSTSLLGGYTELTTIGVENFRSRWEQYANECLEMLQSYLDEATAAGVKAQFHQVVGSPGRTICDCAATWNADTIVMGRRGLSELSELFVGSVSNYVVHHALCSVWIVRS</sequence>
<dbReference type="PANTHER" id="PTHR46268:SF8">
    <property type="entry name" value="UNIVERSAL STRESS PROTEIN SLL1388"/>
    <property type="match status" value="1"/>
</dbReference>
<dbReference type="InterPro" id="IPR006016">
    <property type="entry name" value="UspA"/>
</dbReference>
<dbReference type="AlphaFoldDB" id="A0A928Z9K3"/>
<dbReference type="PANTHER" id="PTHR46268">
    <property type="entry name" value="STRESS RESPONSE PROTEIN NHAX"/>
    <property type="match status" value="1"/>
</dbReference>
<dbReference type="Proteomes" id="UP000621799">
    <property type="component" value="Unassembled WGS sequence"/>
</dbReference>
<evidence type="ECO:0000259" key="2">
    <source>
        <dbReference type="Pfam" id="PF00582"/>
    </source>
</evidence>
<evidence type="ECO:0000313" key="4">
    <source>
        <dbReference type="Proteomes" id="UP000621799"/>
    </source>
</evidence>
<accession>A0A928Z9K3</accession>
<proteinExistence type="inferred from homology"/>
<comment type="similarity">
    <text evidence="1">Belongs to the universal stress protein A family.</text>
</comment>